<feature type="region of interest" description="Disordered" evidence="8">
    <location>
        <begin position="159"/>
        <end position="191"/>
    </location>
</feature>
<evidence type="ECO:0000256" key="5">
    <source>
        <dbReference type="ARBA" id="ARBA00022723"/>
    </source>
</evidence>
<dbReference type="AlphaFoldDB" id="A0A4S8LEW4"/>
<evidence type="ECO:0000256" key="4">
    <source>
        <dbReference type="ARBA" id="ARBA00022722"/>
    </source>
</evidence>
<feature type="compositionally biased region" description="Basic residues" evidence="8">
    <location>
        <begin position="161"/>
        <end position="176"/>
    </location>
</feature>
<dbReference type="SUPFAM" id="SSF53098">
    <property type="entry name" value="Ribonuclease H-like"/>
    <property type="match status" value="1"/>
</dbReference>
<dbReference type="PROSITE" id="PS50879">
    <property type="entry name" value="RNASE_H_1"/>
    <property type="match status" value="1"/>
</dbReference>
<sequence>MDPSLHLLTDEPGISNRLLKFCEHMFYTKTLSELTTKACKTCDRFYGPCCGHYEQSDLYPCHHFKLVFTDGACLNNGAAGTQRGGVTEVGRLGGGGGSSRAGIGAAAGQMKAEQQRSKPIDDTMDPGMPRTNQRAELLGALEGLDLLLTLWKEMLEEAQKGKKRVHGEGKKHRSKSRTAYYEDDDEDEDDGSQKWIVATDSEYVVKGITQWYPAWKARDWRTANGKTPVNLDLFHRLNNRLSALEAMNVEVGFWKIPREYNKLADKLAGEAALRAPA</sequence>
<dbReference type="InterPro" id="IPR036397">
    <property type="entry name" value="RNaseH_sf"/>
</dbReference>
<dbReference type="Gene3D" id="3.30.420.10">
    <property type="entry name" value="Ribonuclease H-like superfamily/Ribonuclease H"/>
    <property type="match status" value="1"/>
</dbReference>
<comment type="catalytic activity">
    <reaction evidence="1">
        <text>Endonucleolytic cleavage to 5'-phosphomonoester.</text>
        <dbReference type="EC" id="3.1.26.4"/>
    </reaction>
</comment>
<reference evidence="11 12" key="1">
    <citation type="journal article" date="2019" name="Nat. Ecol. Evol.">
        <title>Megaphylogeny resolves global patterns of mushroom evolution.</title>
        <authorList>
            <person name="Varga T."/>
            <person name="Krizsan K."/>
            <person name="Foldi C."/>
            <person name="Dima B."/>
            <person name="Sanchez-Garcia M."/>
            <person name="Sanchez-Ramirez S."/>
            <person name="Szollosi G.J."/>
            <person name="Szarkandi J.G."/>
            <person name="Papp V."/>
            <person name="Albert L."/>
            <person name="Andreopoulos W."/>
            <person name="Angelini C."/>
            <person name="Antonin V."/>
            <person name="Barry K.W."/>
            <person name="Bougher N.L."/>
            <person name="Buchanan P."/>
            <person name="Buyck B."/>
            <person name="Bense V."/>
            <person name="Catcheside P."/>
            <person name="Chovatia M."/>
            <person name="Cooper J."/>
            <person name="Damon W."/>
            <person name="Desjardin D."/>
            <person name="Finy P."/>
            <person name="Geml J."/>
            <person name="Haridas S."/>
            <person name="Hughes K."/>
            <person name="Justo A."/>
            <person name="Karasinski D."/>
            <person name="Kautmanova I."/>
            <person name="Kiss B."/>
            <person name="Kocsube S."/>
            <person name="Kotiranta H."/>
            <person name="LaButti K.M."/>
            <person name="Lechner B.E."/>
            <person name="Liimatainen K."/>
            <person name="Lipzen A."/>
            <person name="Lukacs Z."/>
            <person name="Mihaltcheva S."/>
            <person name="Morgado L.N."/>
            <person name="Niskanen T."/>
            <person name="Noordeloos M.E."/>
            <person name="Ohm R.A."/>
            <person name="Ortiz-Santana B."/>
            <person name="Ovrebo C."/>
            <person name="Racz N."/>
            <person name="Riley R."/>
            <person name="Savchenko A."/>
            <person name="Shiryaev A."/>
            <person name="Soop K."/>
            <person name="Spirin V."/>
            <person name="Szebenyi C."/>
            <person name="Tomsovsky M."/>
            <person name="Tulloss R.E."/>
            <person name="Uehling J."/>
            <person name="Grigoriev I.V."/>
            <person name="Vagvolgyi C."/>
            <person name="Papp T."/>
            <person name="Martin F.M."/>
            <person name="Miettinen O."/>
            <person name="Hibbett D.S."/>
            <person name="Nagy L.G."/>
        </authorList>
    </citation>
    <scope>NUCLEOTIDE SEQUENCE [LARGE SCALE GENOMIC DNA]</scope>
    <source>
        <strain evidence="11 12">CBS 962.96</strain>
    </source>
</reference>
<name>A0A4S8LEW4_DENBC</name>
<evidence type="ECO:0000256" key="3">
    <source>
        <dbReference type="ARBA" id="ARBA00012180"/>
    </source>
</evidence>
<evidence type="ECO:0000313" key="12">
    <source>
        <dbReference type="Proteomes" id="UP000297245"/>
    </source>
</evidence>
<keyword evidence="12" id="KW-1185">Reference proteome</keyword>
<dbReference type="Pfam" id="PF00075">
    <property type="entry name" value="RNase_H"/>
    <property type="match status" value="1"/>
</dbReference>
<evidence type="ECO:0000256" key="6">
    <source>
        <dbReference type="ARBA" id="ARBA00022759"/>
    </source>
</evidence>
<dbReference type="InterPro" id="IPR012337">
    <property type="entry name" value="RNaseH-like_sf"/>
</dbReference>
<evidence type="ECO:0000313" key="11">
    <source>
        <dbReference type="EMBL" id="THU86998.1"/>
    </source>
</evidence>
<dbReference type="GO" id="GO:0004523">
    <property type="term" value="F:RNA-DNA hybrid ribonuclease activity"/>
    <property type="evidence" value="ECO:0007669"/>
    <property type="project" value="UniProtKB-EC"/>
</dbReference>
<dbReference type="OrthoDB" id="407198at2759"/>
<evidence type="ECO:0000313" key="10">
    <source>
        <dbReference type="EMBL" id="THU84755.1"/>
    </source>
</evidence>
<dbReference type="EMBL" id="ML179581">
    <property type="protein sequence ID" value="THU84755.1"/>
    <property type="molecule type" value="Genomic_DNA"/>
</dbReference>
<dbReference type="InterPro" id="IPR050092">
    <property type="entry name" value="RNase_H"/>
</dbReference>
<comment type="similarity">
    <text evidence="2">Belongs to the RNase H family.</text>
</comment>
<dbReference type="EMBL" id="ML179469">
    <property type="protein sequence ID" value="THU86998.1"/>
    <property type="molecule type" value="Genomic_DNA"/>
</dbReference>
<dbReference type="PANTHER" id="PTHR10642">
    <property type="entry name" value="RIBONUCLEASE H1"/>
    <property type="match status" value="1"/>
</dbReference>
<evidence type="ECO:0000256" key="7">
    <source>
        <dbReference type="ARBA" id="ARBA00022801"/>
    </source>
</evidence>
<dbReference type="EC" id="3.1.26.4" evidence="3"/>
<protein>
    <recommendedName>
        <fullName evidence="3">ribonuclease H</fullName>
        <ecNumber evidence="3">3.1.26.4</ecNumber>
    </recommendedName>
</protein>
<evidence type="ECO:0000256" key="1">
    <source>
        <dbReference type="ARBA" id="ARBA00000077"/>
    </source>
</evidence>
<evidence type="ECO:0000256" key="8">
    <source>
        <dbReference type="SAM" id="MobiDB-lite"/>
    </source>
</evidence>
<proteinExistence type="inferred from homology"/>
<dbReference type="PANTHER" id="PTHR10642:SF26">
    <property type="entry name" value="RIBONUCLEASE H1"/>
    <property type="match status" value="1"/>
</dbReference>
<organism evidence="11 12">
    <name type="scientific">Dendrothele bispora (strain CBS 962.96)</name>
    <dbReference type="NCBI Taxonomy" id="1314807"/>
    <lineage>
        <taxon>Eukaryota</taxon>
        <taxon>Fungi</taxon>
        <taxon>Dikarya</taxon>
        <taxon>Basidiomycota</taxon>
        <taxon>Agaricomycotina</taxon>
        <taxon>Agaricomycetes</taxon>
        <taxon>Agaricomycetidae</taxon>
        <taxon>Agaricales</taxon>
        <taxon>Agaricales incertae sedis</taxon>
        <taxon>Dendrothele</taxon>
    </lineage>
</organism>
<keyword evidence="7" id="KW-0378">Hydrolase</keyword>
<keyword evidence="4" id="KW-0540">Nuclease</keyword>
<feature type="compositionally biased region" description="Acidic residues" evidence="8">
    <location>
        <begin position="181"/>
        <end position="190"/>
    </location>
</feature>
<dbReference type="InterPro" id="IPR002156">
    <property type="entry name" value="RNaseH_domain"/>
</dbReference>
<keyword evidence="6" id="KW-0255">Endonuclease</keyword>
<keyword evidence="5" id="KW-0479">Metal-binding</keyword>
<dbReference type="CDD" id="cd13934">
    <property type="entry name" value="RNase_H_Dikarya_like"/>
    <property type="match status" value="1"/>
</dbReference>
<feature type="domain" description="RNase H type-1" evidence="9">
    <location>
        <begin position="61"/>
        <end position="273"/>
    </location>
</feature>
<dbReference type="Proteomes" id="UP000297245">
    <property type="component" value="Unassembled WGS sequence"/>
</dbReference>
<evidence type="ECO:0000256" key="2">
    <source>
        <dbReference type="ARBA" id="ARBA00005300"/>
    </source>
</evidence>
<gene>
    <name evidence="11" type="ORF">K435DRAFT_782684</name>
    <name evidence="10" type="ORF">K435DRAFT_783638</name>
</gene>
<accession>A0A4S8LEW4</accession>
<dbReference type="GO" id="GO:0003676">
    <property type="term" value="F:nucleic acid binding"/>
    <property type="evidence" value="ECO:0007669"/>
    <property type="project" value="InterPro"/>
</dbReference>
<dbReference type="GO" id="GO:0046872">
    <property type="term" value="F:metal ion binding"/>
    <property type="evidence" value="ECO:0007669"/>
    <property type="project" value="UniProtKB-KW"/>
</dbReference>
<evidence type="ECO:0000259" key="9">
    <source>
        <dbReference type="PROSITE" id="PS50879"/>
    </source>
</evidence>
<dbReference type="GO" id="GO:0043137">
    <property type="term" value="P:DNA replication, removal of RNA primer"/>
    <property type="evidence" value="ECO:0007669"/>
    <property type="project" value="TreeGrafter"/>
</dbReference>